<dbReference type="SUPFAM" id="SSF53955">
    <property type="entry name" value="Lysozyme-like"/>
    <property type="match status" value="1"/>
</dbReference>
<proteinExistence type="predicted"/>
<accession>A0A2V5L2G6</accession>
<dbReference type="OrthoDB" id="9815002at2"/>
<dbReference type="InterPro" id="IPR023346">
    <property type="entry name" value="Lysozyme-like_dom_sf"/>
</dbReference>
<dbReference type="CDD" id="cd16896">
    <property type="entry name" value="LT_Slt70-like"/>
    <property type="match status" value="1"/>
</dbReference>
<comment type="caution">
    <text evidence="2">The sequence shown here is derived from an EMBL/GenBank/DDBJ whole genome shotgun (WGS) entry which is preliminary data.</text>
</comment>
<feature type="domain" description="Transglycosylase SLT" evidence="1">
    <location>
        <begin position="44"/>
        <end position="148"/>
    </location>
</feature>
<dbReference type="PANTHER" id="PTHR37423">
    <property type="entry name" value="SOLUBLE LYTIC MUREIN TRANSGLYCOSYLASE-RELATED"/>
    <property type="match status" value="1"/>
</dbReference>
<organism evidence="2 3">
    <name type="scientific">Paenibacillus flagellatus</name>
    <dbReference type="NCBI Taxonomy" id="2211139"/>
    <lineage>
        <taxon>Bacteria</taxon>
        <taxon>Bacillati</taxon>
        <taxon>Bacillota</taxon>
        <taxon>Bacilli</taxon>
        <taxon>Bacillales</taxon>
        <taxon>Paenibacillaceae</taxon>
        <taxon>Paenibacillus</taxon>
    </lineage>
</organism>
<name>A0A2V5L2G6_9BACL</name>
<dbReference type="InterPro" id="IPR008258">
    <property type="entry name" value="Transglycosylase_SLT_dom_1"/>
</dbReference>
<evidence type="ECO:0000313" key="2">
    <source>
        <dbReference type="EMBL" id="PYI56886.1"/>
    </source>
</evidence>
<evidence type="ECO:0000313" key="3">
    <source>
        <dbReference type="Proteomes" id="UP000247476"/>
    </source>
</evidence>
<reference evidence="2 3" key="1">
    <citation type="submission" date="2018-05" db="EMBL/GenBank/DDBJ databases">
        <title>Paenibacillus flagellatus sp. nov., isolated from selenium mineral soil.</title>
        <authorList>
            <person name="Dai X."/>
        </authorList>
    </citation>
    <scope>NUCLEOTIDE SEQUENCE [LARGE SCALE GENOMIC DNA]</scope>
    <source>
        <strain evidence="2 3">DXL2</strain>
    </source>
</reference>
<dbReference type="PANTHER" id="PTHR37423:SF2">
    <property type="entry name" value="MEMBRANE-BOUND LYTIC MUREIN TRANSGLYCOSYLASE C"/>
    <property type="match status" value="1"/>
</dbReference>
<dbReference type="EMBL" id="QJVJ01000001">
    <property type="protein sequence ID" value="PYI56886.1"/>
    <property type="molecule type" value="Genomic_DNA"/>
</dbReference>
<dbReference type="RefSeq" id="WP_110837927.1">
    <property type="nucleotide sequence ID" value="NZ_QJVJ01000001.1"/>
</dbReference>
<dbReference type="Gene3D" id="1.10.530.10">
    <property type="match status" value="1"/>
</dbReference>
<dbReference type="Proteomes" id="UP000247476">
    <property type="component" value="Unassembled WGS sequence"/>
</dbReference>
<sequence>MNVLRKKRVFALLFVFFLGLLFYNSEWLGKWLYPIRFEQDIAVSAKNYGVDPFLIAAIIRVETNFNPDKTSKKGAIGLMQLMPDTADWIVKRAGYAEETSKSLHRADVNIEVGAWYLNSLYNQFDDNRIAVLAAYNAGPGNARKWLDSGTWDGTLKGIDQIPFGETRHYVQRVLYYYDKYAKLYADRFPAA</sequence>
<protein>
    <submittedName>
        <fullName evidence="2">Lytic transglycosylase</fullName>
    </submittedName>
</protein>
<dbReference type="AlphaFoldDB" id="A0A2V5L2G6"/>
<gene>
    <name evidence="2" type="ORF">DLM86_00075</name>
</gene>
<keyword evidence="3" id="KW-1185">Reference proteome</keyword>
<dbReference type="Pfam" id="PF01464">
    <property type="entry name" value="SLT"/>
    <property type="match status" value="1"/>
</dbReference>
<evidence type="ECO:0000259" key="1">
    <source>
        <dbReference type="Pfam" id="PF01464"/>
    </source>
</evidence>